<dbReference type="Gene3D" id="3.90.70.10">
    <property type="entry name" value="Cysteine proteinases"/>
    <property type="match status" value="1"/>
</dbReference>
<feature type="binding site" evidence="12">
    <location>
        <position position="200"/>
    </location>
    <ligand>
        <name>Zn(2+)</name>
        <dbReference type="ChEBI" id="CHEBI:29105"/>
    </ligand>
</feature>
<evidence type="ECO:0000259" key="15">
    <source>
        <dbReference type="PROSITE" id="PS50030"/>
    </source>
</evidence>
<evidence type="ECO:0000256" key="7">
    <source>
        <dbReference type="ARBA" id="ARBA00022786"/>
    </source>
</evidence>
<dbReference type="Proteomes" id="UP000195570">
    <property type="component" value="Unassembled WGS sequence"/>
</dbReference>
<reference evidence="18" key="1">
    <citation type="submission" date="2016-09" db="EMBL/GenBank/DDBJ databases">
        <authorList>
            <person name="Hebert L."/>
            <person name="Moumen B."/>
        </authorList>
    </citation>
    <scope>NUCLEOTIDE SEQUENCE [LARGE SCALE GENOMIC DNA]</scope>
    <source>
        <strain evidence="18">OVI</strain>
    </source>
</reference>
<accession>A0A1G4I9K7</accession>
<feature type="domain" description="UBA" evidence="15">
    <location>
        <begin position="596"/>
        <end position="636"/>
    </location>
</feature>
<dbReference type="PANTHER" id="PTHR21646:SF10">
    <property type="entry name" value="UBIQUITIN CARBOXYL-TERMINAL HYDROLASE 14"/>
    <property type="match status" value="1"/>
</dbReference>
<keyword evidence="3 14" id="KW-0645">Protease</keyword>
<dbReference type="PROSITE" id="PS50235">
    <property type="entry name" value="USP_3"/>
    <property type="match status" value="1"/>
</dbReference>
<feature type="binding site" evidence="12">
    <location>
        <position position="183"/>
    </location>
    <ligand>
        <name>Zn(2+)</name>
        <dbReference type="ChEBI" id="CHEBI:29105"/>
    </ligand>
</feature>
<keyword evidence="6 13" id="KW-0863">Zinc-finger</keyword>
<sequence length="731" mass="81753">MPPPFSITQEACAHCWDESAVTTPHHQSAVHKEECAYCCRTCMHNGGVLVCMCCHIALCEVHVRKHVSLRSNHAMYVWLKECPQKEDDAPRDVNKLGVVLPKEYESAICCALCSLTFSSPPELLEGCYQSILNATSTGAQGAIDANEEQFTRPQCPHLVCLEQQPSPFSPAPSHMETCVVAGCGCQTDNWMCVTCGAVGCPRPEVGGRGHALEHHNTTQHPVVVKLGTITPSGADFYCYSCDDEVSDVHFEAHMKHFGIDVKTSKKTAKTFGEIQYDYWSQFDFNRITESGETLVPVFGPGRTGMRNFGNTCYMNCVLQCLMSLEVFKEAFYAGRDTRHQNACRENPYKCRSCQVERVASGLLSGEFSISDNDEPNGITAREFKQVFAEGHPEFSTSEQQDAQEYFLYLLEEMRRYVKPSCVDAKQNRHPVDIFKMKLENRVECSSCRKVRYTYESDCCLSLPIPLGTAERRSACNRKLTEEEIEASRPRTSLEACITSLMKTIEVDCSCSACGNQVTYNETVRVATFPDVLAVYLRRAHFDAETMTVTKRDVFVEVPEEVDLEYLRGKGLQSGEVEMPSNERELRHKPVSAALTPVDEMALATLLSMGVDEKIAKYALQQTGMNVERALDYVFSRNDIEGEIARAEGSEGQLVSRGNVTAPEVDGPASYRLHAMISHMGASAKTGHYVCHIRDEETGKWLLFNDEKVAESKQPPFALASLYFYKRKRVSN</sequence>
<dbReference type="RefSeq" id="XP_067079827.1">
    <property type="nucleotide sequence ID" value="XM_067223726.1"/>
</dbReference>
<comment type="caution">
    <text evidence="18">The sequence shown here is derived from an EMBL/GenBank/DDBJ whole genome shotgun (WGS) entry which is preliminary data.</text>
</comment>
<dbReference type="EMBL" id="CZPT02001053">
    <property type="protein sequence ID" value="SCU68725.1"/>
    <property type="molecule type" value="Genomic_DNA"/>
</dbReference>
<dbReference type="InterPro" id="IPR018200">
    <property type="entry name" value="USP_CS"/>
</dbReference>
<dbReference type="Gene3D" id="3.30.40.10">
    <property type="entry name" value="Zinc/RING finger domain, C3HC4 (zinc finger)"/>
    <property type="match status" value="2"/>
</dbReference>
<dbReference type="CDD" id="cd14298">
    <property type="entry name" value="UBA2_scUBP14_like"/>
    <property type="match status" value="1"/>
</dbReference>
<dbReference type="GO" id="GO:0004843">
    <property type="term" value="F:cysteine-type deubiquitinase activity"/>
    <property type="evidence" value="ECO:0007669"/>
    <property type="project" value="UniProtKB-UniRule"/>
</dbReference>
<evidence type="ECO:0000256" key="1">
    <source>
        <dbReference type="ARBA" id="ARBA00000707"/>
    </source>
</evidence>
<evidence type="ECO:0000256" key="12">
    <source>
        <dbReference type="PIRSR" id="PIRSR016308-3"/>
    </source>
</evidence>
<dbReference type="EC" id="3.4.19.12" evidence="14"/>
<organism evidence="18 19">
    <name type="scientific">Trypanosoma equiperdum</name>
    <dbReference type="NCBI Taxonomy" id="5694"/>
    <lineage>
        <taxon>Eukaryota</taxon>
        <taxon>Discoba</taxon>
        <taxon>Euglenozoa</taxon>
        <taxon>Kinetoplastea</taxon>
        <taxon>Metakinetoplastina</taxon>
        <taxon>Trypanosomatida</taxon>
        <taxon>Trypanosomatidae</taxon>
        <taxon>Trypanosoma</taxon>
    </lineage>
</organism>
<dbReference type="GO" id="GO:0006508">
    <property type="term" value="P:proteolysis"/>
    <property type="evidence" value="ECO:0007669"/>
    <property type="project" value="UniProtKB-KW"/>
</dbReference>
<proteinExistence type="inferred from homology"/>
<dbReference type="PROSITE" id="PS00973">
    <property type="entry name" value="USP_2"/>
    <property type="match status" value="1"/>
</dbReference>
<keyword evidence="19" id="KW-1185">Reference proteome</keyword>
<keyword evidence="5" id="KW-0677">Repeat</keyword>
<keyword evidence="10 12" id="KW-0862">Zinc</keyword>
<dbReference type="Pfam" id="PF17807">
    <property type="entry name" value="zf-UBP_var"/>
    <property type="match status" value="1"/>
</dbReference>
<dbReference type="PROSITE" id="PS00972">
    <property type="entry name" value="USP_1"/>
    <property type="match status" value="1"/>
</dbReference>
<evidence type="ECO:0000256" key="5">
    <source>
        <dbReference type="ARBA" id="ARBA00022737"/>
    </source>
</evidence>
<evidence type="ECO:0000256" key="10">
    <source>
        <dbReference type="ARBA" id="ARBA00022833"/>
    </source>
</evidence>
<evidence type="ECO:0000313" key="18">
    <source>
        <dbReference type="EMBL" id="SCU68725.1"/>
    </source>
</evidence>
<protein>
    <recommendedName>
        <fullName evidence="14">Ubiquitin carboxyl-terminal hydrolase</fullName>
        <ecNumber evidence="14">3.4.19.12</ecNumber>
    </recommendedName>
</protein>
<dbReference type="SUPFAM" id="SSF54001">
    <property type="entry name" value="Cysteine proteinases"/>
    <property type="match status" value="1"/>
</dbReference>
<evidence type="ECO:0000256" key="9">
    <source>
        <dbReference type="ARBA" id="ARBA00022807"/>
    </source>
</evidence>
<evidence type="ECO:0000256" key="8">
    <source>
        <dbReference type="ARBA" id="ARBA00022801"/>
    </source>
</evidence>
<dbReference type="Gene3D" id="1.10.8.10">
    <property type="entry name" value="DNA helicase RuvA subunit, C-terminal domain"/>
    <property type="match status" value="1"/>
</dbReference>
<dbReference type="Pfam" id="PF00627">
    <property type="entry name" value="UBA"/>
    <property type="match status" value="1"/>
</dbReference>
<comment type="similarity">
    <text evidence="2 14">Belongs to the peptidase C19 family.</text>
</comment>
<evidence type="ECO:0000259" key="16">
    <source>
        <dbReference type="PROSITE" id="PS50235"/>
    </source>
</evidence>
<evidence type="ECO:0000256" key="6">
    <source>
        <dbReference type="ARBA" id="ARBA00022771"/>
    </source>
</evidence>
<evidence type="ECO:0000256" key="13">
    <source>
        <dbReference type="PROSITE-ProRule" id="PRU00502"/>
    </source>
</evidence>
<dbReference type="InterPro" id="IPR013083">
    <property type="entry name" value="Znf_RING/FYVE/PHD"/>
</dbReference>
<dbReference type="GO" id="GO:0008270">
    <property type="term" value="F:zinc ion binding"/>
    <property type="evidence" value="ECO:0007669"/>
    <property type="project" value="UniProtKB-KW"/>
</dbReference>
<dbReference type="SUPFAM" id="SSF57850">
    <property type="entry name" value="RING/U-box"/>
    <property type="match status" value="1"/>
</dbReference>
<dbReference type="InterPro" id="IPR041432">
    <property type="entry name" value="UBP13_Znf-UBP_var"/>
</dbReference>
<dbReference type="FunFam" id="3.90.70.10:FF:000208">
    <property type="entry name" value="Ubiquitinyl hydrolase 1"/>
    <property type="match status" value="1"/>
</dbReference>
<dbReference type="Pfam" id="PF00443">
    <property type="entry name" value="UCH"/>
    <property type="match status" value="1"/>
</dbReference>
<dbReference type="InterPro" id="IPR033864">
    <property type="entry name" value="UBA2_scUBP14-like"/>
</dbReference>
<keyword evidence="8 14" id="KW-0378">Hydrolase</keyword>
<dbReference type="PROSITE" id="PS50271">
    <property type="entry name" value="ZF_UBP"/>
    <property type="match status" value="1"/>
</dbReference>
<dbReference type="SMART" id="SM00290">
    <property type="entry name" value="ZnF_UBP"/>
    <property type="match status" value="1"/>
</dbReference>
<keyword evidence="4 12" id="KW-0479">Metal-binding</keyword>
<feature type="binding site" evidence="12">
    <location>
        <position position="210"/>
    </location>
    <ligand>
        <name>Zn(2+)</name>
        <dbReference type="ChEBI" id="CHEBI:29105"/>
    </ligand>
</feature>
<feature type="binding site" evidence="12">
    <location>
        <position position="178"/>
    </location>
    <ligand>
        <name>Zn(2+)</name>
        <dbReference type="ChEBI" id="CHEBI:29105"/>
    </ligand>
</feature>
<name>A0A1G4I9K7_TRYEQ</name>
<evidence type="ECO:0000256" key="14">
    <source>
        <dbReference type="RuleBase" id="RU366025"/>
    </source>
</evidence>
<dbReference type="InterPro" id="IPR028889">
    <property type="entry name" value="USP"/>
</dbReference>
<dbReference type="InterPro" id="IPR038765">
    <property type="entry name" value="Papain-like_cys_pep_sf"/>
</dbReference>
<feature type="domain" description="USP" evidence="16">
    <location>
        <begin position="303"/>
        <end position="727"/>
    </location>
</feature>
<evidence type="ECO:0000256" key="4">
    <source>
        <dbReference type="ARBA" id="ARBA00022723"/>
    </source>
</evidence>
<dbReference type="AlphaFoldDB" id="A0A1G4I9K7"/>
<dbReference type="InterPro" id="IPR001394">
    <property type="entry name" value="Peptidase_C19_UCH"/>
</dbReference>
<feature type="active site" description="Nucleophile" evidence="11">
    <location>
        <position position="312"/>
    </location>
</feature>
<dbReference type="PIRSF" id="PIRSF016308">
    <property type="entry name" value="UBP"/>
    <property type="match status" value="1"/>
</dbReference>
<comment type="catalytic activity">
    <reaction evidence="1 14">
        <text>Thiol-dependent hydrolysis of ester, thioester, amide, peptide and isopeptide bonds formed by the C-terminal Gly of ubiquitin (a 76-residue protein attached to proteins as an intracellular targeting signal).</text>
        <dbReference type="EC" id="3.4.19.12"/>
    </reaction>
</comment>
<gene>
    <name evidence="18" type="ORF">TEOVI_000799900</name>
</gene>
<dbReference type="Pfam" id="PF02148">
    <property type="entry name" value="zf-UBP"/>
    <property type="match status" value="1"/>
</dbReference>
<dbReference type="InterPro" id="IPR015940">
    <property type="entry name" value="UBA"/>
</dbReference>
<dbReference type="GeneID" id="92381933"/>
<evidence type="ECO:0000256" key="11">
    <source>
        <dbReference type="PIRSR" id="PIRSR016308-1"/>
    </source>
</evidence>
<evidence type="ECO:0000313" key="19">
    <source>
        <dbReference type="Proteomes" id="UP000195570"/>
    </source>
</evidence>
<evidence type="ECO:0000259" key="17">
    <source>
        <dbReference type="PROSITE" id="PS50271"/>
    </source>
</evidence>
<evidence type="ECO:0000256" key="2">
    <source>
        <dbReference type="ARBA" id="ARBA00009085"/>
    </source>
</evidence>
<dbReference type="InterPro" id="IPR050185">
    <property type="entry name" value="Ub_carboxyl-term_hydrolase"/>
</dbReference>
<dbReference type="InterPro" id="IPR016652">
    <property type="entry name" value="Ubiquitinyl_hydrolase"/>
</dbReference>
<evidence type="ECO:0000256" key="3">
    <source>
        <dbReference type="ARBA" id="ARBA00022670"/>
    </source>
</evidence>
<keyword evidence="7 14" id="KW-0833">Ubl conjugation pathway</keyword>
<feature type="active site" description="Proton acceptor" evidence="11">
    <location>
        <position position="687"/>
    </location>
</feature>
<feature type="domain" description="UBP-type" evidence="17">
    <location>
        <begin position="153"/>
        <end position="261"/>
    </location>
</feature>
<keyword evidence="9 14" id="KW-0788">Thiol protease</keyword>
<dbReference type="PANTHER" id="PTHR21646">
    <property type="entry name" value="UBIQUITIN CARBOXYL-TERMINAL HYDROLASE"/>
    <property type="match status" value="1"/>
</dbReference>
<dbReference type="PROSITE" id="PS50030">
    <property type="entry name" value="UBA"/>
    <property type="match status" value="1"/>
</dbReference>
<dbReference type="SMART" id="SM00165">
    <property type="entry name" value="UBA"/>
    <property type="match status" value="1"/>
</dbReference>
<dbReference type="InterPro" id="IPR001607">
    <property type="entry name" value="Znf_UBP"/>
</dbReference>
<dbReference type="VEuPathDB" id="TriTrypDB:TEOVI_000799900"/>
<dbReference type="GO" id="GO:0016579">
    <property type="term" value="P:protein deubiquitination"/>
    <property type="evidence" value="ECO:0007669"/>
    <property type="project" value="InterPro"/>
</dbReference>